<keyword evidence="2" id="KW-1185">Reference proteome</keyword>
<reference evidence="2" key="1">
    <citation type="journal article" date="2010" name="Science">
        <title>Signatures of adaptation to obligate biotrophy in the Hyaloperonospora arabidopsidis genome.</title>
        <authorList>
            <person name="Baxter L."/>
            <person name="Tripathy S."/>
            <person name="Ishaque N."/>
            <person name="Boot N."/>
            <person name="Cabral A."/>
            <person name="Kemen E."/>
            <person name="Thines M."/>
            <person name="Ah-Fong A."/>
            <person name="Anderson R."/>
            <person name="Badejoko W."/>
            <person name="Bittner-Eddy P."/>
            <person name="Boore J.L."/>
            <person name="Chibucos M.C."/>
            <person name="Coates M."/>
            <person name="Dehal P."/>
            <person name="Delehaunty K."/>
            <person name="Dong S."/>
            <person name="Downton P."/>
            <person name="Dumas B."/>
            <person name="Fabro G."/>
            <person name="Fronick C."/>
            <person name="Fuerstenberg S.I."/>
            <person name="Fulton L."/>
            <person name="Gaulin E."/>
            <person name="Govers F."/>
            <person name="Hughes L."/>
            <person name="Humphray S."/>
            <person name="Jiang R.H."/>
            <person name="Judelson H."/>
            <person name="Kamoun S."/>
            <person name="Kyung K."/>
            <person name="Meijer H."/>
            <person name="Minx P."/>
            <person name="Morris P."/>
            <person name="Nelson J."/>
            <person name="Phuntumart V."/>
            <person name="Qutob D."/>
            <person name="Rehmany A."/>
            <person name="Rougon-Cardoso A."/>
            <person name="Ryden P."/>
            <person name="Torto-Alalibo T."/>
            <person name="Studholme D."/>
            <person name="Wang Y."/>
            <person name="Win J."/>
            <person name="Wood J."/>
            <person name="Clifton S.W."/>
            <person name="Rogers J."/>
            <person name="Van den Ackerveken G."/>
            <person name="Jones J.D."/>
            <person name="McDowell J.M."/>
            <person name="Beynon J."/>
            <person name="Tyler B.M."/>
        </authorList>
    </citation>
    <scope>NUCLEOTIDE SEQUENCE [LARGE SCALE GENOMIC DNA]</scope>
    <source>
        <strain evidence="2">Emoy2</strain>
    </source>
</reference>
<proteinExistence type="predicted"/>
<dbReference type="AlphaFoldDB" id="M4BYS6"/>
<dbReference type="Proteomes" id="UP000011713">
    <property type="component" value="Unassembled WGS sequence"/>
</dbReference>
<protein>
    <submittedName>
        <fullName evidence="1">Uncharacterized protein</fullName>
    </submittedName>
</protein>
<reference evidence="1" key="2">
    <citation type="submission" date="2015-06" db="UniProtKB">
        <authorList>
            <consortium name="EnsemblProtists"/>
        </authorList>
    </citation>
    <scope>IDENTIFICATION</scope>
    <source>
        <strain evidence="1">Emoy2</strain>
    </source>
</reference>
<dbReference type="InParanoid" id="M4BYS6"/>
<dbReference type="VEuPathDB" id="FungiDB:HpaG811724"/>
<evidence type="ECO:0000313" key="1">
    <source>
        <dbReference type="EnsemblProtists" id="HpaP811724"/>
    </source>
</evidence>
<organism evidence="1 2">
    <name type="scientific">Hyaloperonospora arabidopsidis (strain Emoy2)</name>
    <name type="common">Downy mildew agent</name>
    <name type="synonym">Peronospora arabidopsidis</name>
    <dbReference type="NCBI Taxonomy" id="559515"/>
    <lineage>
        <taxon>Eukaryota</taxon>
        <taxon>Sar</taxon>
        <taxon>Stramenopiles</taxon>
        <taxon>Oomycota</taxon>
        <taxon>Peronosporomycetes</taxon>
        <taxon>Peronosporales</taxon>
        <taxon>Peronosporaceae</taxon>
        <taxon>Hyaloperonospora</taxon>
    </lineage>
</organism>
<dbReference type="EMBL" id="JH598050">
    <property type="status" value="NOT_ANNOTATED_CDS"/>
    <property type="molecule type" value="Genomic_DNA"/>
</dbReference>
<sequence>MNTVRASTSKTEVRLERKLRYEFAKLKAKTVAGHSVLASDPYTPTSIGGKRVGCKLTLSATLKNVNGTQGVHATSPATGIDLCDDAISASPHGTLSSLARRATQEGVGVSVKAHEDLVSEMARLRESFTHVQTALDHSVTERKQIREILD</sequence>
<dbReference type="EnsemblProtists" id="HpaT811724">
    <property type="protein sequence ID" value="HpaP811724"/>
    <property type="gene ID" value="HpaG811724"/>
</dbReference>
<accession>M4BYS6</accession>
<evidence type="ECO:0000313" key="2">
    <source>
        <dbReference type="Proteomes" id="UP000011713"/>
    </source>
</evidence>
<name>M4BYS6_HYAAE</name>
<dbReference type="HOGENOM" id="CLU_051764_1_1_1"/>